<evidence type="ECO:0000259" key="1">
    <source>
        <dbReference type="Pfam" id="PF01637"/>
    </source>
</evidence>
<feature type="domain" description="ATPase" evidence="1">
    <location>
        <begin position="15"/>
        <end position="246"/>
    </location>
</feature>
<dbReference type="Proteomes" id="UP000250179">
    <property type="component" value="Chromosome"/>
</dbReference>
<reference evidence="3 4" key="1">
    <citation type="submission" date="2016-03" db="EMBL/GenBank/DDBJ databases">
        <title>Complete genome sequence of Thermococcus profundus strain DT5432.</title>
        <authorList>
            <person name="Oger P.M."/>
        </authorList>
    </citation>
    <scope>NUCLEOTIDE SEQUENCE [LARGE SCALE GENOMIC DNA]</scope>
    <source>
        <strain evidence="3 4">DT 5432</strain>
    </source>
</reference>
<dbReference type="RefSeq" id="WP_088857801.1">
    <property type="nucleotide sequence ID" value="NZ_CP014862.1"/>
</dbReference>
<dbReference type="InterPro" id="IPR036390">
    <property type="entry name" value="WH_DNA-bd_sf"/>
</dbReference>
<dbReference type="InterPro" id="IPR027417">
    <property type="entry name" value="P-loop_NTPase"/>
</dbReference>
<dbReference type="Gene3D" id="1.10.8.60">
    <property type="match status" value="1"/>
</dbReference>
<protein>
    <submittedName>
        <fullName evidence="3">Uncharacterized protein</fullName>
    </submittedName>
</protein>
<proteinExistence type="predicted"/>
<name>A0A2Z2M7X4_THEPR</name>
<dbReference type="KEGG" id="tprf:A3L09_04355"/>
<dbReference type="AlphaFoldDB" id="A0A2Z2M7X4"/>
<dbReference type="Pfam" id="PF21100">
    <property type="entry name" value="WHD_MCM"/>
    <property type="match status" value="1"/>
</dbReference>
<dbReference type="PANTHER" id="PTHR34301">
    <property type="entry name" value="DNA-BINDING PROTEIN-RELATED"/>
    <property type="match status" value="1"/>
</dbReference>
<evidence type="ECO:0000313" key="4">
    <source>
        <dbReference type="Proteomes" id="UP000250179"/>
    </source>
</evidence>
<dbReference type="Gene3D" id="1.10.10.10">
    <property type="entry name" value="Winged helix-like DNA-binding domain superfamily/Winged helix DNA-binding domain"/>
    <property type="match status" value="1"/>
</dbReference>
<feature type="domain" description="MCM C-terminal" evidence="2">
    <location>
        <begin position="285"/>
        <end position="337"/>
    </location>
</feature>
<dbReference type="SUPFAM" id="SSF52540">
    <property type="entry name" value="P-loop containing nucleoside triphosphate hydrolases"/>
    <property type="match status" value="1"/>
</dbReference>
<dbReference type="PANTHER" id="PTHR34301:SF8">
    <property type="entry name" value="ATPASE DOMAIN-CONTAINING PROTEIN"/>
    <property type="match status" value="1"/>
</dbReference>
<dbReference type="OrthoDB" id="132045at2157"/>
<evidence type="ECO:0000259" key="2">
    <source>
        <dbReference type="Pfam" id="PF21100"/>
    </source>
</evidence>
<sequence length="354" mass="40398">MLFNPKPKTRRDELYDREEELSILEGSLKKGVPLIVLLGIRRLGKSSLLNVSLGEVPVKSVKIDARKVYSAFGSVPGSALAKLILEGYIKTSPRERVKDALKDIKGVRLAGVGLEIRVDSSVNLFKVLERIDSMGERFVIAIDEAQYLRFSRSRYAELIAWAVDELQNVGFILTGSEVGLLEDFLRLHDPESALFGRAHVEVKLRRFEKSQSLDFLRRGFEEIELDIDEHEIEEAVDELDGIVGWLTLYGYNRYLGLSHGESLRKLKDDARRLILSEFSKLKELSPRYGLAMMAVANGRHRWKEIKEAVELLEGKRLDDKNFSNVLNNLVRYGYLEKRIDGYFIPDPLVELAFK</sequence>
<dbReference type="GO" id="GO:0005524">
    <property type="term" value="F:ATP binding"/>
    <property type="evidence" value="ECO:0007669"/>
    <property type="project" value="InterPro"/>
</dbReference>
<dbReference type="InterPro" id="IPR048907">
    <property type="entry name" value="WHD_MCM_arc"/>
</dbReference>
<dbReference type="EMBL" id="CP014862">
    <property type="protein sequence ID" value="ASJ02540.1"/>
    <property type="molecule type" value="Genomic_DNA"/>
</dbReference>
<gene>
    <name evidence="3" type="ORF">A3L09_04355</name>
</gene>
<dbReference type="InterPro" id="IPR036388">
    <property type="entry name" value="WH-like_DNA-bd_sf"/>
</dbReference>
<dbReference type="InterPro" id="IPR011579">
    <property type="entry name" value="ATPase_dom"/>
</dbReference>
<dbReference type="Gene3D" id="3.40.50.300">
    <property type="entry name" value="P-loop containing nucleotide triphosphate hydrolases"/>
    <property type="match status" value="1"/>
</dbReference>
<dbReference type="SUPFAM" id="SSF46785">
    <property type="entry name" value="Winged helix' DNA-binding domain"/>
    <property type="match status" value="1"/>
</dbReference>
<keyword evidence="4" id="KW-1185">Reference proteome</keyword>
<dbReference type="GeneID" id="33319618"/>
<evidence type="ECO:0000313" key="3">
    <source>
        <dbReference type="EMBL" id="ASJ02540.1"/>
    </source>
</evidence>
<accession>A0A2Z2M7X4</accession>
<dbReference type="Pfam" id="PF01637">
    <property type="entry name" value="ATPase_2"/>
    <property type="match status" value="1"/>
</dbReference>
<organism evidence="3 4">
    <name type="scientific">Thermococcus profundus</name>
    <dbReference type="NCBI Taxonomy" id="49899"/>
    <lineage>
        <taxon>Archaea</taxon>
        <taxon>Methanobacteriati</taxon>
        <taxon>Methanobacteriota</taxon>
        <taxon>Thermococci</taxon>
        <taxon>Thermococcales</taxon>
        <taxon>Thermococcaceae</taxon>
        <taxon>Thermococcus</taxon>
    </lineage>
</organism>